<evidence type="ECO:0000313" key="2">
    <source>
        <dbReference type="EMBL" id="MBO9203128.1"/>
    </source>
</evidence>
<sequence>MNHDKKNGTLFEKQHSNIVLQQTANQPQRKLANRLPYNPHGNSSINFKRKF</sequence>
<proteinExistence type="predicted"/>
<name>A0ABS3YZF6_9BACT</name>
<feature type="region of interest" description="Disordered" evidence="1">
    <location>
        <begin position="23"/>
        <end position="51"/>
    </location>
</feature>
<evidence type="ECO:0000256" key="1">
    <source>
        <dbReference type="SAM" id="MobiDB-lite"/>
    </source>
</evidence>
<evidence type="ECO:0000313" key="3">
    <source>
        <dbReference type="Proteomes" id="UP000677244"/>
    </source>
</evidence>
<keyword evidence="3" id="KW-1185">Reference proteome</keyword>
<dbReference type="Proteomes" id="UP000677244">
    <property type="component" value="Unassembled WGS sequence"/>
</dbReference>
<dbReference type="EMBL" id="JAGHKO010000005">
    <property type="protein sequence ID" value="MBO9203128.1"/>
    <property type="molecule type" value="Genomic_DNA"/>
</dbReference>
<comment type="caution">
    <text evidence="2">The sequence shown here is derived from an EMBL/GenBank/DDBJ whole genome shotgun (WGS) entry which is preliminary data.</text>
</comment>
<protein>
    <submittedName>
        <fullName evidence="2">Uncharacterized protein</fullName>
    </submittedName>
</protein>
<accession>A0ABS3YZF6</accession>
<feature type="compositionally biased region" description="Polar residues" evidence="1">
    <location>
        <begin position="40"/>
        <end position="51"/>
    </location>
</feature>
<gene>
    <name evidence="2" type="ORF">J7I42_22755</name>
</gene>
<dbReference type="RefSeq" id="WP_209141181.1">
    <property type="nucleotide sequence ID" value="NZ_JAGHKO010000005.1"/>
</dbReference>
<reference evidence="2 3" key="1">
    <citation type="submission" date="2021-03" db="EMBL/GenBank/DDBJ databases">
        <title>Assistant Professor.</title>
        <authorList>
            <person name="Huq M.A."/>
        </authorList>
    </citation>
    <scope>NUCLEOTIDE SEQUENCE [LARGE SCALE GENOMIC DNA]</scope>
    <source>
        <strain evidence="2 3">MAH-29</strain>
    </source>
</reference>
<organism evidence="2 3">
    <name type="scientific">Niastella soli</name>
    <dbReference type="NCBI Taxonomy" id="2821487"/>
    <lineage>
        <taxon>Bacteria</taxon>
        <taxon>Pseudomonadati</taxon>
        <taxon>Bacteroidota</taxon>
        <taxon>Chitinophagia</taxon>
        <taxon>Chitinophagales</taxon>
        <taxon>Chitinophagaceae</taxon>
        <taxon>Niastella</taxon>
    </lineage>
</organism>